<feature type="region of interest" description="Disordered" evidence="1">
    <location>
        <begin position="1"/>
        <end position="24"/>
    </location>
</feature>
<keyword evidence="3" id="KW-1185">Reference proteome</keyword>
<evidence type="ECO:0000313" key="2">
    <source>
        <dbReference type="EMBL" id="CBN78593.1"/>
    </source>
</evidence>
<dbReference type="InParanoid" id="D8LEN0"/>
<proteinExistence type="predicted"/>
<dbReference type="AlphaFoldDB" id="D8LEN0"/>
<dbReference type="EMBL" id="FN649749">
    <property type="protein sequence ID" value="CBN78593.1"/>
    <property type="molecule type" value="Genomic_DNA"/>
</dbReference>
<reference evidence="2 3" key="1">
    <citation type="journal article" date="2010" name="Nature">
        <title>The Ectocarpus genome and the independent evolution of multicellularity in brown algae.</title>
        <authorList>
            <person name="Cock J.M."/>
            <person name="Sterck L."/>
            <person name="Rouze P."/>
            <person name="Scornet D."/>
            <person name="Allen A.E."/>
            <person name="Amoutzias G."/>
            <person name="Anthouard V."/>
            <person name="Artiguenave F."/>
            <person name="Aury J.M."/>
            <person name="Badger J.H."/>
            <person name="Beszteri B."/>
            <person name="Billiau K."/>
            <person name="Bonnet E."/>
            <person name="Bothwell J.H."/>
            <person name="Bowler C."/>
            <person name="Boyen C."/>
            <person name="Brownlee C."/>
            <person name="Carrano C.J."/>
            <person name="Charrier B."/>
            <person name="Cho G.Y."/>
            <person name="Coelho S.M."/>
            <person name="Collen J."/>
            <person name="Corre E."/>
            <person name="Da Silva C."/>
            <person name="Delage L."/>
            <person name="Delaroque N."/>
            <person name="Dittami S.M."/>
            <person name="Doulbeau S."/>
            <person name="Elias M."/>
            <person name="Farnham G."/>
            <person name="Gachon C.M."/>
            <person name="Gschloessl B."/>
            <person name="Heesch S."/>
            <person name="Jabbari K."/>
            <person name="Jubin C."/>
            <person name="Kawai H."/>
            <person name="Kimura K."/>
            <person name="Kloareg B."/>
            <person name="Kupper F.C."/>
            <person name="Lang D."/>
            <person name="Le Bail A."/>
            <person name="Leblanc C."/>
            <person name="Lerouge P."/>
            <person name="Lohr M."/>
            <person name="Lopez P.J."/>
            <person name="Martens C."/>
            <person name="Maumus F."/>
            <person name="Michel G."/>
            <person name="Miranda-Saavedra D."/>
            <person name="Morales J."/>
            <person name="Moreau H."/>
            <person name="Motomura T."/>
            <person name="Nagasato C."/>
            <person name="Napoli C.A."/>
            <person name="Nelson D.R."/>
            <person name="Nyvall-Collen P."/>
            <person name="Peters A.F."/>
            <person name="Pommier C."/>
            <person name="Potin P."/>
            <person name="Poulain J."/>
            <person name="Quesneville H."/>
            <person name="Read B."/>
            <person name="Rensing S.A."/>
            <person name="Ritter A."/>
            <person name="Rousvoal S."/>
            <person name="Samanta M."/>
            <person name="Samson G."/>
            <person name="Schroeder D.C."/>
            <person name="Segurens B."/>
            <person name="Strittmatter M."/>
            <person name="Tonon T."/>
            <person name="Tregear J.W."/>
            <person name="Valentin K."/>
            <person name="von Dassow P."/>
            <person name="Yamagishi T."/>
            <person name="Van de Peer Y."/>
            <person name="Wincker P."/>
        </authorList>
    </citation>
    <scope>NUCLEOTIDE SEQUENCE [LARGE SCALE GENOMIC DNA]</scope>
    <source>
        <strain evidence="3">Ec32 / CCAP1310/4</strain>
    </source>
</reference>
<accession>D8LEN0</accession>
<sequence>MKAIDSNLGANTPARASNSSSRTA</sequence>
<protein>
    <submittedName>
        <fullName evidence="2">Uncharacterized protein</fullName>
    </submittedName>
</protein>
<name>D8LEN0_ECTSI</name>
<feature type="compositionally biased region" description="Polar residues" evidence="1">
    <location>
        <begin position="8"/>
        <end position="24"/>
    </location>
</feature>
<gene>
    <name evidence="2" type="ORF">Esi_0132_0071</name>
</gene>
<evidence type="ECO:0000313" key="3">
    <source>
        <dbReference type="Proteomes" id="UP000002630"/>
    </source>
</evidence>
<dbReference type="Proteomes" id="UP000002630">
    <property type="component" value="Linkage Group LG24"/>
</dbReference>
<organism evidence="2 3">
    <name type="scientific">Ectocarpus siliculosus</name>
    <name type="common">Brown alga</name>
    <name type="synonym">Conferva siliculosa</name>
    <dbReference type="NCBI Taxonomy" id="2880"/>
    <lineage>
        <taxon>Eukaryota</taxon>
        <taxon>Sar</taxon>
        <taxon>Stramenopiles</taxon>
        <taxon>Ochrophyta</taxon>
        <taxon>PX clade</taxon>
        <taxon>Phaeophyceae</taxon>
        <taxon>Ectocarpales</taxon>
        <taxon>Ectocarpaceae</taxon>
        <taxon>Ectocarpus</taxon>
    </lineage>
</organism>
<dbReference type="EMBL" id="FN647950">
    <property type="protein sequence ID" value="CBN78593.1"/>
    <property type="molecule type" value="Genomic_DNA"/>
</dbReference>
<evidence type="ECO:0000256" key="1">
    <source>
        <dbReference type="SAM" id="MobiDB-lite"/>
    </source>
</evidence>